<evidence type="ECO:0000313" key="2">
    <source>
        <dbReference type="EMBL" id="KAJ4150107.1"/>
    </source>
</evidence>
<proteinExistence type="predicted"/>
<dbReference type="GeneID" id="80898031"/>
<dbReference type="EMBL" id="JAJHUN010000009">
    <property type="protein sequence ID" value="KAJ4150107.1"/>
    <property type="molecule type" value="Genomic_DNA"/>
</dbReference>
<dbReference type="Proteomes" id="UP001144673">
    <property type="component" value="Chromosome 4"/>
</dbReference>
<reference evidence="2" key="1">
    <citation type="journal article" date="2023" name="Access Microbiol">
        <title>De-novo genome assembly for Akanthomyces muscarius, a biocontrol agent of insect agricultural pests.</title>
        <authorList>
            <person name="Erdos Z."/>
            <person name="Studholme D.J."/>
            <person name="Raymond B."/>
            <person name="Sharma M."/>
        </authorList>
    </citation>
    <scope>NUCLEOTIDE SEQUENCE</scope>
    <source>
        <strain evidence="2">Ve6</strain>
    </source>
</reference>
<dbReference type="KEGG" id="amus:LMH87_010872"/>
<dbReference type="AlphaFoldDB" id="A0A9W8QA69"/>
<evidence type="ECO:0000313" key="3">
    <source>
        <dbReference type="Proteomes" id="UP001144673"/>
    </source>
</evidence>
<evidence type="ECO:0000256" key="1">
    <source>
        <dbReference type="SAM" id="MobiDB-lite"/>
    </source>
</evidence>
<gene>
    <name evidence="2" type="ORF">LMH87_010872</name>
</gene>
<dbReference type="RefSeq" id="XP_056051821.1">
    <property type="nucleotide sequence ID" value="XM_056199920.1"/>
</dbReference>
<sequence length="278" mass="31972">MAESETALIDQYFGTSPPLVSKRLYEKAIAHNDELTQAERWLFLCQGILQGQFLADPKSLTEEQMSRVLCRPSLEMLARNIKTTIGLDSVAEVLRDYWNPDRTKQLSYHAHECLTMGWWTFHTADIYELPDPKDSNPAVANAANRLARRASKEKAEEEALQWTVTQRFCSGMEMSETDIEIDIEKEQKAGKSNEEWWMISHEWRDKNAAMDRALREKLLAQVNQKLLNAMAADLAAIRKLRERMISEVAEEAGQEAAAAKAKKEEEERDQKREKEEKV</sequence>
<protein>
    <submittedName>
        <fullName evidence="2">Uncharacterized protein</fullName>
    </submittedName>
</protein>
<comment type="caution">
    <text evidence="2">The sequence shown here is derived from an EMBL/GenBank/DDBJ whole genome shotgun (WGS) entry which is preliminary data.</text>
</comment>
<accession>A0A9W8QA69</accession>
<name>A0A9W8QA69_AKAMU</name>
<feature type="region of interest" description="Disordered" evidence="1">
    <location>
        <begin position="250"/>
        <end position="278"/>
    </location>
</feature>
<keyword evidence="3" id="KW-1185">Reference proteome</keyword>
<organism evidence="2 3">
    <name type="scientific">Akanthomyces muscarius</name>
    <name type="common">Entomopathogenic fungus</name>
    <name type="synonym">Lecanicillium muscarium</name>
    <dbReference type="NCBI Taxonomy" id="2231603"/>
    <lineage>
        <taxon>Eukaryota</taxon>
        <taxon>Fungi</taxon>
        <taxon>Dikarya</taxon>
        <taxon>Ascomycota</taxon>
        <taxon>Pezizomycotina</taxon>
        <taxon>Sordariomycetes</taxon>
        <taxon>Hypocreomycetidae</taxon>
        <taxon>Hypocreales</taxon>
        <taxon>Cordycipitaceae</taxon>
        <taxon>Akanthomyces</taxon>
    </lineage>
</organism>
<feature type="compositionally biased region" description="Basic and acidic residues" evidence="1">
    <location>
        <begin position="261"/>
        <end position="278"/>
    </location>
</feature>